<evidence type="ECO:0000256" key="5">
    <source>
        <dbReference type="ARBA" id="ARBA00023136"/>
    </source>
</evidence>
<accession>A0A974RX73</accession>
<feature type="transmembrane region" description="Helical" evidence="6">
    <location>
        <begin position="9"/>
        <end position="31"/>
    </location>
</feature>
<name>A0A974RX73_9GAMM</name>
<evidence type="ECO:0000256" key="2">
    <source>
        <dbReference type="ARBA" id="ARBA00022475"/>
    </source>
</evidence>
<dbReference type="KEGG" id="eaz:JHT90_01305"/>
<proteinExistence type="predicted"/>
<comment type="subcellular location">
    <subcellularLocation>
        <location evidence="1">Cell membrane</location>
        <topology evidence="1">Multi-pass membrane protein</topology>
    </subcellularLocation>
</comment>
<keyword evidence="2" id="KW-1003">Cell membrane</keyword>
<feature type="transmembrane region" description="Helical" evidence="6">
    <location>
        <begin position="102"/>
        <end position="121"/>
    </location>
</feature>
<reference evidence="8 9" key="1">
    <citation type="submission" date="2021-01" db="EMBL/GenBank/DDBJ databases">
        <title>Entomomonas sp. F2A isolated from a house cricket (Acheta domesticus).</title>
        <authorList>
            <person name="Spergser J."/>
            <person name="Busse H.-J."/>
        </authorList>
    </citation>
    <scope>NUCLEOTIDE SEQUENCE [LARGE SCALE GENOMIC DNA]</scope>
    <source>
        <strain evidence="8 9">F2A</strain>
    </source>
</reference>
<sequence length="469" mass="54101">MNNQLNIKSLIYTACLLLILPNFIFVIATYWTGDNRSIFNIDYLLPFICLIFHNRLVRAIGIILFVFIFLIDILLIVLQHYPSFHFRDSLYLISFIFSGPKIFLVYATAVIAIIAIEAIILWQFTKKVTINNLLAVTLILILGNTACYLIEQNNGQETNIYHTPFASSNSVYFIKNQEANFSNLLGGDLLAPSPYYHATTPWTNVIQQHQPLNQKLLLIVVESWGQPLNQAIQEDILKTLKTKTDSFEYFKQGDFLFRGFTVEGELRELCQLYPSTVDLYQIKTGFQNCMPHTLNKLGYETQAIHGGSSTIYGRKEWYPKAGFKTQTFQEELNKPVNCIPFNGICDWDILPFLKQSFAQDKKLFNYWLTLTAHYTYYQHDIHNERFNCTTYNLPETGDACRSLKLQAQFFDYIAEFVTSPEMQGVEVIIVGDHPPPLFKASEIALFKTKEMQDGKVGWIHFKIKDKSLQ</sequence>
<dbReference type="AlphaFoldDB" id="A0A974RX73"/>
<dbReference type="SUPFAM" id="SSF53649">
    <property type="entry name" value="Alkaline phosphatase-like"/>
    <property type="match status" value="1"/>
</dbReference>
<dbReference type="EMBL" id="CP067393">
    <property type="protein sequence ID" value="QQP85923.1"/>
    <property type="molecule type" value="Genomic_DNA"/>
</dbReference>
<dbReference type="InterPro" id="IPR017850">
    <property type="entry name" value="Alkaline_phosphatase_core_sf"/>
</dbReference>
<evidence type="ECO:0000313" key="8">
    <source>
        <dbReference type="EMBL" id="QQP85923.1"/>
    </source>
</evidence>
<dbReference type="RefSeq" id="WP_201093147.1">
    <property type="nucleotide sequence ID" value="NZ_CP067393.1"/>
</dbReference>
<dbReference type="InterPro" id="IPR000917">
    <property type="entry name" value="Sulfatase_N"/>
</dbReference>
<dbReference type="GO" id="GO:0005886">
    <property type="term" value="C:plasma membrane"/>
    <property type="evidence" value="ECO:0007669"/>
    <property type="project" value="UniProtKB-SubCell"/>
</dbReference>
<dbReference type="PANTHER" id="PTHR47371">
    <property type="entry name" value="LIPOTEICHOIC ACID SYNTHASE"/>
    <property type="match status" value="1"/>
</dbReference>
<keyword evidence="9" id="KW-1185">Reference proteome</keyword>
<organism evidence="8 9">
    <name type="scientific">Entomomonas asaccharolytica</name>
    <dbReference type="NCBI Taxonomy" id="2785331"/>
    <lineage>
        <taxon>Bacteria</taxon>
        <taxon>Pseudomonadati</taxon>
        <taxon>Pseudomonadota</taxon>
        <taxon>Gammaproteobacteria</taxon>
        <taxon>Pseudomonadales</taxon>
        <taxon>Pseudomonadaceae</taxon>
        <taxon>Entomomonas</taxon>
    </lineage>
</organism>
<keyword evidence="5 6" id="KW-0472">Membrane</keyword>
<evidence type="ECO:0000256" key="3">
    <source>
        <dbReference type="ARBA" id="ARBA00022692"/>
    </source>
</evidence>
<dbReference type="Proteomes" id="UP000595278">
    <property type="component" value="Chromosome"/>
</dbReference>
<feature type="domain" description="Sulfatase N-terminal" evidence="7">
    <location>
        <begin position="217"/>
        <end position="384"/>
    </location>
</feature>
<feature type="transmembrane region" description="Helical" evidence="6">
    <location>
        <begin position="133"/>
        <end position="151"/>
    </location>
</feature>
<evidence type="ECO:0000313" key="9">
    <source>
        <dbReference type="Proteomes" id="UP000595278"/>
    </source>
</evidence>
<evidence type="ECO:0000259" key="7">
    <source>
        <dbReference type="Pfam" id="PF00884"/>
    </source>
</evidence>
<dbReference type="PANTHER" id="PTHR47371:SF3">
    <property type="entry name" value="PHOSPHOGLYCEROL TRANSFERASE I"/>
    <property type="match status" value="1"/>
</dbReference>
<feature type="transmembrane region" description="Helical" evidence="6">
    <location>
        <begin position="60"/>
        <end position="82"/>
    </location>
</feature>
<dbReference type="Gene3D" id="3.40.720.10">
    <property type="entry name" value="Alkaline Phosphatase, subunit A"/>
    <property type="match status" value="1"/>
</dbReference>
<keyword evidence="4 6" id="KW-1133">Transmembrane helix</keyword>
<keyword evidence="3 6" id="KW-0812">Transmembrane</keyword>
<protein>
    <recommendedName>
        <fullName evidence="7">Sulfatase N-terminal domain-containing protein</fullName>
    </recommendedName>
</protein>
<dbReference type="Pfam" id="PF00884">
    <property type="entry name" value="Sulfatase"/>
    <property type="match status" value="1"/>
</dbReference>
<dbReference type="InterPro" id="IPR050448">
    <property type="entry name" value="OpgB/LTA_synthase_biosynth"/>
</dbReference>
<evidence type="ECO:0000256" key="4">
    <source>
        <dbReference type="ARBA" id="ARBA00022989"/>
    </source>
</evidence>
<evidence type="ECO:0000256" key="6">
    <source>
        <dbReference type="SAM" id="Phobius"/>
    </source>
</evidence>
<gene>
    <name evidence="8" type="ORF">JHT90_01305</name>
</gene>
<evidence type="ECO:0000256" key="1">
    <source>
        <dbReference type="ARBA" id="ARBA00004651"/>
    </source>
</evidence>